<keyword evidence="3" id="KW-0378">Hydrolase</keyword>
<dbReference type="PANTHER" id="PTHR21666:SF270">
    <property type="entry name" value="MUREIN HYDROLASE ACTIVATOR ENVC"/>
    <property type="match status" value="1"/>
</dbReference>
<dbReference type="PANTHER" id="PTHR21666">
    <property type="entry name" value="PEPTIDASE-RELATED"/>
    <property type="match status" value="1"/>
</dbReference>
<keyword evidence="1" id="KW-0175">Coiled coil</keyword>
<dbReference type="SUPFAM" id="SSF51261">
    <property type="entry name" value="Duplicated hybrid motif"/>
    <property type="match status" value="1"/>
</dbReference>
<dbReference type="Proteomes" id="UP001562065">
    <property type="component" value="Unassembled WGS sequence"/>
</dbReference>
<dbReference type="RefSeq" id="WP_369456198.1">
    <property type="nucleotide sequence ID" value="NZ_JBGCUO010000002.1"/>
</dbReference>
<evidence type="ECO:0000256" key="1">
    <source>
        <dbReference type="SAM" id="Coils"/>
    </source>
</evidence>
<feature type="domain" description="M23ase beta-sheet core" evidence="2">
    <location>
        <begin position="280"/>
        <end position="373"/>
    </location>
</feature>
<evidence type="ECO:0000259" key="2">
    <source>
        <dbReference type="Pfam" id="PF01551"/>
    </source>
</evidence>
<evidence type="ECO:0000313" key="3">
    <source>
        <dbReference type="EMBL" id="MEY1662928.1"/>
    </source>
</evidence>
<comment type="caution">
    <text evidence="3">The sequence shown here is derived from an EMBL/GenBank/DDBJ whole genome shotgun (WGS) entry which is preliminary data.</text>
</comment>
<dbReference type="Gene3D" id="2.70.70.10">
    <property type="entry name" value="Glucose Permease (Domain IIA)"/>
    <property type="match status" value="1"/>
</dbReference>
<evidence type="ECO:0000313" key="4">
    <source>
        <dbReference type="Proteomes" id="UP001562065"/>
    </source>
</evidence>
<feature type="coiled-coil region" evidence="1">
    <location>
        <begin position="32"/>
        <end position="94"/>
    </location>
</feature>
<gene>
    <name evidence="3" type="ORF">AB5I84_12275</name>
</gene>
<name>A0ABV4AK68_9GAMM</name>
<reference evidence="3 4" key="1">
    <citation type="submission" date="2024-07" db="EMBL/GenBank/DDBJ databases">
        <authorList>
            <person name="Ren Q."/>
        </authorList>
    </citation>
    <scope>NUCLEOTIDE SEQUENCE [LARGE SCALE GENOMIC DNA]</scope>
    <source>
        <strain evidence="3 4">REN37</strain>
    </source>
</reference>
<dbReference type="CDD" id="cd12797">
    <property type="entry name" value="M23_peptidase"/>
    <property type="match status" value="1"/>
</dbReference>
<protein>
    <submittedName>
        <fullName evidence="3">Murein hydrolase activator EnvC</fullName>
    </submittedName>
</protein>
<dbReference type="EMBL" id="JBGCUO010000002">
    <property type="protein sequence ID" value="MEY1662928.1"/>
    <property type="molecule type" value="Genomic_DNA"/>
</dbReference>
<sequence length="387" mass="43525">MIRPRLLLSALLGVLLLWPAWLPADNVSPGQLRELRERIRGLEQQQQKDLRQRDRLAADLREREAAIARLDREQTTLQQRQREAAQRLDQLKTRQRSMAAEQATQVEWIARTVRLLYGHGKEPTTKLLLSQQQPDQVARLLRYHDYMQRARSERLSTLKTELEALIKVSLEVADAREQLGVREAEVSAQQRRLGEARQQRATALSALNAQVTEQGQRLGALRADESRLDALLQQMNRVIADIPAQPSGAPFGQLAGKLPFPLEGRTRVNFGTVRSGSLRWNGMILEATPGTPVRAIHTGRVVYSDWLRGYGFMLIVDHGNGYLSLYGHNQTLLREVGDWVSAGDVLARSGDSGGAGDAGLYFEIRRQGKPVNPNGWVNRRVTLPPLN</sequence>
<dbReference type="Pfam" id="PF01551">
    <property type="entry name" value="Peptidase_M23"/>
    <property type="match status" value="1"/>
</dbReference>
<dbReference type="InterPro" id="IPR011055">
    <property type="entry name" value="Dup_hybrid_motif"/>
</dbReference>
<keyword evidence="4" id="KW-1185">Reference proteome</keyword>
<dbReference type="GO" id="GO:0016787">
    <property type="term" value="F:hydrolase activity"/>
    <property type="evidence" value="ECO:0007669"/>
    <property type="project" value="UniProtKB-KW"/>
</dbReference>
<dbReference type="InterPro" id="IPR016047">
    <property type="entry name" value="M23ase_b-sheet_dom"/>
</dbReference>
<accession>A0ABV4AK68</accession>
<dbReference type="InterPro" id="IPR050570">
    <property type="entry name" value="Cell_wall_metabolism_enzyme"/>
</dbReference>
<proteinExistence type="predicted"/>
<organism evidence="3 4">
    <name type="scientific">Isoalcanivorax beigongshangi</name>
    <dbReference type="NCBI Taxonomy" id="3238810"/>
    <lineage>
        <taxon>Bacteria</taxon>
        <taxon>Pseudomonadati</taxon>
        <taxon>Pseudomonadota</taxon>
        <taxon>Gammaproteobacteria</taxon>
        <taxon>Oceanospirillales</taxon>
        <taxon>Alcanivoracaceae</taxon>
        <taxon>Isoalcanivorax</taxon>
    </lineage>
</organism>